<dbReference type="KEGG" id="apo:Arcpr_1295"/>
<gene>
    <name evidence="2" type="ordered locus">Arcpr_1295</name>
</gene>
<accession>D2RE02</accession>
<dbReference type="PaxDb" id="572546-Arcpr_1295"/>
<evidence type="ECO:0000313" key="3">
    <source>
        <dbReference type="Proteomes" id="UP000001901"/>
    </source>
</evidence>
<dbReference type="STRING" id="572546.Arcpr_1295"/>
<dbReference type="InterPro" id="IPR023378">
    <property type="entry name" value="YheA/YmcA-like_dom_sf"/>
</dbReference>
<dbReference type="AlphaFoldDB" id="D2RE02"/>
<dbReference type="InterPro" id="IPR010368">
    <property type="entry name" value="Com_YlbF"/>
</dbReference>
<sequence length="117" mass="13634">MLDVLREKAIALADEITKLEEYVEFLECEKALKEDEVAQQLLMDFQQKQQEFVAKQMSGEFDQDLMNELSEIQSKLSARESVINFIEAYNKLLTTLAEVLDLISERINVNLAEVYRR</sequence>
<organism evidence="2 3">
    <name type="scientific">Archaeoglobus profundus (strain DSM 5631 / JCM 9629 / NBRC 100127 / Av18)</name>
    <dbReference type="NCBI Taxonomy" id="572546"/>
    <lineage>
        <taxon>Archaea</taxon>
        <taxon>Methanobacteriati</taxon>
        <taxon>Methanobacteriota</taxon>
        <taxon>Archaeoglobi</taxon>
        <taxon>Archaeoglobales</taxon>
        <taxon>Archaeoglobaceae</taxon>
        <taxon>Archaeoglobus</taxon>
    </lineage>
</organism>
<dbReference type="OrthoDB" id="51533at2157"/>
<protein>
    <recommendedName>
        <fullName evidence="4">YlbF family regulator</fullName>
    </recommendedName>
</protein>
<dbReference type="eggNOG" id="arCOG04404">
    <property type="taxonomic scope" value="Archaea"/>
</dbReference>
<dbReference type="HOGENOM" id="CLU_2079295_0_0_2"/>
<reference evidence="2 3" key="1">
    <citation type="journal article" date="2010" name="Stand. Genomic Sci.">
        <title>Complete genome sequence of Archaeoglobus profundus type strain (AV18).</title>
        <authorList>
            <person name="von Jan M."/>
            <person name="Lapidus A."/>
            <person name="Del Rio T.G."/>
            <person name="Copeland A."/>
            <person name="Tice H."/>
            <person name="Cheng J.F."/>
            <person name="Lucas S."/>
            <person name="Chen F."/>
            <person name="Nolan M."/>
            <person name="Goodwin L."/>
            <person name="Han C."/>
            <person name="Pitluck S."/>
            <person name="Liolios K."/>
            <person name="Ivanova N."/>
            <person name="Mavromatis K."/>
            <person name="Ovchinnikova G."/>
            <person name="Chertkov O."/>
            <person name="Pati A."/>
            <person name="Chen A."/>
            <person name="Palaniappan K."/>
            <person name="Land M."/>
            <person name="Hauser L."/>
            <person name="Chang Y.J."/>
            <person name="Jeffries C.D."/>
            <person name="Saunders E."/>
            <person name="Brettin T."/>
            <person name="Detter J.C."/>
            <person name="Chain P."/>
            <person name="Eichinger K."/>
            <person name="Huber H."/>
            <person name="Spring S."/>
            <person name="Rohde M."/>
            <person name="Goker M."/>
            <person name="Wirth R."/>
            <person name="Woyke T."/>
            <person name="Bristow J."/>
            <person name="Eisen J.A."/>
            <person name="Markowitz V."/>
            <person name="Hugenholtz P."/>
            <person name="Kyrpides N.C."/>
            <person name="Klenk H.P."/>
        </authorList>
    </citation>
    <scope>NUCLEOTIDE SEQUENCE [LARGE SCALE GENOMIC DNA]</scope>
    <source>
        <strain evidence="3">DSM 5631 / JCM 9629 / NBRC 100127 / Av18</strain>
    </source>
</reference>
<dbReference type="EMBL" id="CP001857">
    <property type="protein sequence ID" value="ADB58346.1"/>
    <property type="molecule type" value="Genomic_DNA"/>
</dbReference>
<proteinExistence type="predicted"/>
<feature type="coiled-coil region" evidence="1">
    <location>
        <begin position="2"/>
        <end position="36"/>
    </location>
</feature>
<dbReference type="SUPFAM" id="SSF158622">
    <property type="entry name" value="YheA/YmcA-like"/>
    <property type="match status" value="1"/>
</dbReference>
<keyword evidence="3" id="KW-1185">Reference proteome</keyword>
<dbReference type="Pfam" id="PF06133">
    <property type="entry name" value="Com_YlbF"/>
    <property type="match status" value="1"/>
</dbReference>
<dbReference type="GeneID" id="8739982"/>
<evidence type="ECO:0008006" key="4">
    <source>
        <dbReference type="Google" id="ProtNLM"/>
    </source>
</evidence>
<dbReference type="Proteomes" id="UP000001901">
    <property type="component" value="Chromosome"/>
</dbReference>
<dbReference type="Gene3D" id="1.20.1500.10">
    <property type="entry name" value="YheA/YmcA-like"/>
    <property type="match status" value="1"/>
</dbReference>
<name>D2RE02_ARCPA</name>
<keyword evidence="1" id="KW-0175">Coiled coil</keyword>
<evidence type="ECO:0000313" key="2">
    <source>
        <dbReference type="EMBL" id="ADB58346.1"/>
    </source>
</evidence>
<evidence type="ECO:0000256" key="1">
    <source>
        <dbReference type="SAM" id="Coils"/>
    </source>
</evidence>
<dbReference type="RefSeq" id="WP_012940682.1">
    <property type="nucleotide sequence ID" value="NC_013741.1"/>
</dbReference>